<organism evidence="2 3">
    <name type="scientific">Acorus gramineus</name>
    <name type="common">Dwarf sweet flag</name>
    <dbReference type="NCBI Taxonomy" id="55184"/>
    <lineage>
        <taxon>Eukaryota</taxon>
        <taxon>Viridiplantae</taxon>
        <taxon>Streptophyta</taxon>
        <taxon>Embryophyta</taxon>
        <taxon>Tracheophyta</taxon>
        <taxon>Spermatophyta</taxon>
        <taxon>Magnoliopsida</taxon>
        <taxon>Liliopsida</taxon>
        <taxon>Acoraceae</taxon>
        <taxon>Acorus</taxon>
    </lineage>
</organism>
<comment type="caution">
    <text evidence="2">The sequence shown here is derived from an EMBL/GenBank/DDBJ whole genome shotgun (WGS) entry which is preliminary data.</text>
</comment>
<feature type="compositionally biased region" description="Basic and acidic residues" evidence="1">
    <location>
        <begin position="37"/>
        <end position="51"/>
    </location>
</feature>
<dbReference type="AlphaFoldDB" id="A0AAV9AUP5"/>
<reference evidence="2" key="2">
    <citation type="submission" date="2023-06" db="EMBL/GenBank/DDBJ databases">
        <authorList>
            <person name="Ma L."/>
            <person name="Liu K.-W."/>
            <person name="Li Z."/>
            <person name="Hsiao Y.-Y."/>
            <person name="Qi Y."/>
            <person name="Fu T."/>
            <person name="Tang G."/>
            <person name="Zhang D."/>
            <person name="Sun W.-H."/>
            <person name="Liu D.-K."/>
            <person name="Li Y."/>
            <person name="Chen G.-Z."/>
            <person name="Liu X.-D."/>
            <person name="Liao X.-Y."/>
            <person name="Jiang Y.-T."/>
            <person name="Yu X."/>
            <person name="Hao Y."/>
            <person name="Huang J."/>
            <person name="Zhao X.-W."/>
            <person name="Ke S."/>
            <person name="Chen Y.-Y."/>
            <person name="Wu W.-L."/>
            <person name="Hsu J.-L."/>
            <person name="Lin Y.-F."/>
            <person name="Huang M.-D."/>
            <person name="Li C.-Y."/>
            <person name="Huang L."/>
            <person name="Wang Z.-W."/>
            <person name="Zhao X."/>
            <person name="Zhong W.-Y."/>
            <person name="Peng D.-H."/>
            <person name="Ahmad S."/>
            <person name="Lan S."/>
            <person name="Zhang J.-S."/>
            <person name="Tsai W.-C."/>
            <person name="Van De Peer Y."/>
            <person name="Liu Z.-J."/>
        </authorList>
    </citation>
    <scope>NUCLEOTIDE SEQUENCE</scope>
    <source>
        <strain evidence="2">SCP</strain>
        <tissue evidence="2">Leaves</tissue>
    </source>
</reference>
<proteinExistence type="predicted"/>
<dbReference type="Proteomes" id="UP001179952">
    <property type="component" value="Unassembled WGS sequence"/>
</dbReference>
<evidence type="ECO:0000256" key="1">
    <source>
        <dbReference type="SAM" id="MobiDB-lite"/>
    </source>
</evidence>
<evidence type="ECO:0000313" key="3">
    <source>
        <dbReference type="Proteomes" id="UP001179952"/>
    </source>
</evidence>
<protein>
    <submittedName>
        <fullName evidence="2">Uncharacterized protein</fullName>
    </submittedName>
</protein>
<gene>
    <name evidence="2" type="ORF">QJS04_geneDACA015605</name>
</gene>
<evidence type="ECO:0000313" key="2">
    <source>
        <dbReference type="EMBL" id="KAK1267715.1"/>
    </source>
</evidence>
<accession>A0AAV9AUP5</accession>
<sequence>MASVLTINLSLHTHMNSSPKTTPSSPRIQSSLSCKTRKPDGSPGEEKERVKPSWVAKVHKGIESMGRGIRESLSPKQKGDWKDLVLMSLSFAVYKSKYENIISRREPTEGA</sequence>
<name>A0AAV9AUP5_ACOGR</name>
<keyword evidence="3" id="KW-1185">Reference proteome</keyword>
<feature type="compositionally biased region" description="Polar residues" evidence="1">
    <location>
        <begin position="14"/>
        <end position="34"/>
    </location>
</feature>
<dbReference type="EMBL" id="JAUJYN010000007">
    <property type="protein sequence ID" value="KAK1267715.1"/>
    <property type="molecule type" value="Genomic_DNA"/>
</dbReference>
<feature type="region of interest" description="Disordered" evidence="1">
    <location>
        <begin position="14"/>
        <end position="53"/>
    </location>
</feature>
<reference evidence="2" key="1">
    <citation type="journal article" date="2023" name="Nat. Commun.">
        <title>Diploid and tetraploid genomes of Acorus and the evolution of monocots.</title>
        <authorList>
            <person name="Ma L."/>
            <person name="Liu K.W."/>
            <person name="Li Z."/>
            <person name="Hsiao Y.Y."/>
            <person name="Qi Y."/>
            <person name="Fu T."/>
            <person name="Tang G.D."/>
            <person name="Zhang D."/>
            <person name="Sun W.H."/>
            <person name="Liu D.K."/>
            <person name="Li Y."/>
            <person name="Chen G.Z."/>
            <person name="Liu X.D."/>
            <person name="Liao X.Y."/>
            <person name="Jiang Y.T."/>
            <person name="Yu X."/>
            <person name="Hao Y."/>
            <person name="Huang J."/>
            <person name="Zhao X.W."/>
            <person name="Ke S."/>
            <person name="Chen Y.Y."/>
            <person name="Wu W.L."/>
            <person name="Hsu J.L."/>
            <person name="Lin Y.F."/>
            <person name="Huang M.D."/>
            <person name="Li C.Y."/>
            <person name="Huang L."/>
            <person name="Wang Z.W."/>
            <person name="Zhao X."/>
            <person name="Zhong W.Y."/>
            <person name="Peng D.H."/>
            <person name="Ahmad S."/>
            <person name="Lan S."/>
            <person name="Zhang J.S."/>
            <person name="Tsai W.C."/>
            <person name="Van de Peer Y."/>
            <person name="Liu Z.J."/>
        </authorList>
    </citation>
    <scope>NUCLEOTIDE SEQUENCE</scope>
    <source>
        <strain evidence="2">SCP</strain>
    </source>
</reference>